<accession>A0A8C7G6B5</accession>
<evidence type="ECO:0000313" key="1">
    <source>
        <dbReference type="Ensembl" id="ENSOKIP00005037136.1"/>
    </source>
</evidence>
<sequence>MAENGAHCELPQWHLAAKEQHNGQSTPCRRGRESKGTVRNVSLVLWKKPLDWTWSWRCLSVCVSVPCVQHMLKSFMWCAYWVGLGNLSSVGLGTAHSMTPLTECMQG</sequence>
<dbReference type="Ensembl" id="ENSOKIT00005039209.1">
    <property type="protein sequence ID" value="ENSOKIP00005037136.1"/>
    <property type="gene ID" value="ENSOKIG00005015845.1"/>
</dbReference>
<protein>
    <submittedName>
        <fullName evidence="1">Uncharacterized protein</fullName>
    </submittedName>
</protein>
<proteinExistence type="predicted"/>
<name>A0A8C7G6B5_ONCKI</name>
<reference evidence="1" key="1">
    <citation type="submission" date="2025-08" db="UniProtKB">
        <authorList>
            <consortium name="Ensembl"/>
        </authorList>
    </citation>
    <scope>IDENTIFICATION</scope>
</reference>
<evidence type="ECO:0000313" key="2">
    <source>
        <dbReference type="Proteomes" id="UP000694557"/>
    </source>
</evidence>
<organism evidence="1 2">
    <name type="scientific">Oncorhynchus kisutch</name>
    <name type="common">Coho salmon</name>
    <name type="synonym">Salmo kisutch</name>
    <dbReference type="NCBI Taxonomy" id="8019"/>
    <lineage>
        <taxon>Eukaryota</taxon>
        <taxon>Metazoa</taxon>
        <taxon>Chordata</taxon>
        <taxon>Craniata</taxon>
        <taxon>Vertebrata</taxon>
        <taxon>Euteleostomi</taxon>
        <taxon>Actinopterygii</taxon>
        <taxon>Neopterygii</taxon>
        <taxon>Teleostei</taxon>
        <taxon>Protacanthopterygii</taxon>
        <taxon>Salmoniformes</taxon>
        <taxon>Salmonidae</taxon>
        <taxon>Salmoninae</taxon>
        <taxon>Oncorhynchus</taxon>
    </lineage>
</organism>
<dbReference type="AlphaFoldDB" id="A0A8C7G6B5"/>
<dbReference type="Proteomes" id="UP000694557">
    <property type="component" value="Unassembled WGS sequence"/>
</dbReference>
<keyword evidence="2" id="KW-1185">Reference proteome</keyword>
<reference evidence="1" key="2">
    <citation type="submission" date="2025-09" db="UniProtKB">
        <authorList>
            <consortium name="Ensembl"/>
        </authorList>
    </citation>
    <scope>IDENTIFICATION</scope>
</reference>